<organism evidence="2 3">
    <name type="scientific">Persicimonas caeni</name>
    <dbReference type="NCBI Taxonomy" id="2292766"/>
    <lineage>
        <taxon>Bacteria</taxon>
        <taxon>Deltaproteobacteria</taxon>
        <taxon>Bradymonadales</taxon>
        <taxon>Bradymonadaceae</taxon>
        <taxon>Persicimonas</taxon>
    </lineage>
</organism>
<dbReference type="InterPro" id="IPR036869">
    <property type="entry name" value="J_dom_sf"/>
</dbReference>
<dbReference type="AlphaFoldDB" id="A0A4Y6PN05"/>
<name>A0A4Y6PN05_PERCE</name>
<protein>
    <submittedName>
        <fullName evidence="2">J domain-containing protein</fullName>
    </submittedName>
</protein>
<feature type="compositionally biased region" description="Basic and acidic residues" evidence="1">
    <location>
        <begin position="78"/>
        <end position="94"/>
    </location>
</feature>
<dbReference type="RefSeq" id="WP_141196151.1">
    <property type="nucleotide sequence ID" value="NZ_CP041186.1"/>
</dbReference>
<evidence type="ECO:0000313" key="3">
    <source>
        <dbReference type="Proteomes" id="UP000315995"/>
    </source>
</evidence>
<dbReference type="EMBL" id="CP041186">
    <property type="protein sequence ID" value="QDG49654.1"/>
    <property type="molecule type" value="Genomic_DNA"/>
</dbReference>
<evidence type="ECO:0000256" key="1">
    <source>
        <dbReference type="SAM" id="MobiDB-lite"/>
    </source>
</evidence>
<gene>
    <name evidence="2" type="ORF">FIV42_02525</name>
</gene>
<feature type="region of interest" description="Disordered" evidence="1">
    <location>
        <begin position="1"/>
        <end position="23"/>
    </location>
</feature>
<feature type="compositionally biased region" description="Basic and acidic residues" evidence="1">
    <location>
        <begin position="128"/>
        <end position="145"/>
    </location>
</feature>
<keyword evidence="3" id="KW-1185">Reference proteome</keyword>
<dbReference type="CDD" id="cd06257">
    <property type="entry name" value="DnaJ"/>
    <property type="match status" value="1"/>
</dbReference>
<proteinExistence type="predicted"/>
<dbReference type="OrthoDB" id="9833890at2"/>
<accession>A0A4Y6PN05</accession>
<accession>A0A5B8XYV3</accession>
<sequence length="145" mass="16534">MSDERDAQNPFDRLGVDPTMTPEQLTERLRRLAQRLPPDERDEVRALWRKLTLKDSERVKWAFLAHPRSDETPAEPIDELRGRVPPLVDRRDPPPLEATVSDTLLAFGCPSAPPETVRPESGFTSMAEEGRSARNQEPRTKNQKP</sequence>
<feature type="region of interest" description="Disordered" evidence="1">
    <location>
        <begin position="69"/>
        <end position="145"/>
    </location>
</feature>
<dbReference type="Proteomes" id="UP000315995">
    <property type="component" value="Chromosome"/>
</dbReference>
<dbReference type="SUPFAM" id="SSF46565">
    <property type="entry name" value="Chaperone J-domain"/>
    <property type="match status" value="1"/>
</dbReference>
<reference evidence="2 3" key="1">
    <citation type="submission" date="2019-06" db="EMBL/GenBank/DDBJ databases">
        <title>Persicimonas caeni gen. nov., sp. nov., a predatory bacterium isolated from solar saltern.</title>
        <authorList>
            <person name="Wang S."/>
        </authorList>
    </citation>
    <scope>NUCLEOTIDE SEQUENCE [LARGE SCALE GENOMIC DNA]</scope>
    <source>
        <strain evidence="2 3">YN101</strain>
    </source>
</reference>
<dbReference type="InterPro" id="IPR001623">
    <property type="entry name" value="DnaJ_domain"/>
</dbReference>
<evidence type="ECO:0000313" key="2">
    <source>
        <dbReference type="EMBL" id="QDG49654.1"/>
    </source>
</evidence>